<dbReference type="EC" id="2.5.1.60" evidence="6"/>
<comment type="similarity">
    <text evidence="1 6">Belongs to the protein prenyltransferase subunit alpha family.</text>
</comment>
<keyword evidence="2 6" id="KW-0637">Prenyltransferase</keyword>
<proteinExistence type="inferred from homology"/>
<dbReference type="InterPro" id="IPR002088">
    <property type="entry name" value="Prenyl_trans_a"/>
</dbReference>
<dbReference type="AlphaFoldDB" id="A0A7S3PA00"/>
<dbReference type="Pfam" id="PF01239">
    <property type="entry name" value="PPTA"/>
    <property type="match status" value="2"/>
</dbReference>
<protein>
    <recommendedName>
        <fullName evidence="6">Geranylgeranyl transferase type-2 subunit alpha</fullName>
        <ecNumber evidence="6">2.5.1.60</ecNumber>
    </recommendedName>
    <alternativeName>
        <fullName evidence="6">Geranylgeranyl transferase type II subunit alpha</fullName>
    </alternativeName>
</protein>
<reference evidence="7" key="1">
    <citation type="submission" date="2021-01" db="EMBL/GenBank/DDBJ databases">
        <authorList>
            <person name="Corre E."/>
            <person name="Pelletier E."/>
            <person name="Niang G."/>
            <person name="Scheremetjew M."/>
            <person name="Finn R."/>
            <person name="Kale V."/>
            <person name="Holt S."/>
            <person name="Cochrane G."/>
            <person name="Meng A."/>
            <person name="Brown T."/>
            <person name="Cohen L."/>
        </authorList>
    </citation>
    <scope>NUCLEOTIDE SEQUENCE</scope>
    <source>
        <strain evidence="7">CCMP127</strain>
    </source>
</reference>
<comment type="catalytic activity">
    <reaction evidence="5 6">
        <text>geranylgeranyl diphosphate + L-cysteinyl-[protein] = S-geranylgeranyl-L-cysteinyl-[protein] + diphosphate</text>
        <dbReference type="Rhea" id="RHEA:21240"/>
        <dbReference type="Rhea" id="RHEA-COMP:10131"/>
        <dbReference type="Rhea" id="RHEA-COMP:11537"/>
        <dbReference type="ChEBI" id="CHEBI:29950"/>
        <dbReference type="ChEBI" id="CHEBI:33019"/>
        <dbReference type="ChEBI" id="CHEBI:57533"/>
        <dbReference type="ChEBI" id="CHEBI:86021"/>
        <dbReference type="EC" id="2.5.1.60"/>
    </reaction>
</comment>
<dbReference type="GO" id="GO:0004663">
    <property type="term" value="F:Rab geranylgeranyltransferase activity"/>
    <property type="evidence" value="ECO:0007669"/>
    <property type="project" value="UniProtKB-UniRule"/>
</dbReference>
<dbReference type="PANTHER" id="PTHR11129:SF2">
    <property type="entry name" value="GERANYLGERANYL TRANSFERASE TYPE-2 SUBUNIT ALPHA"/>
    <property type="match status" value="1"/>
</dbReference>
<keyword evidence="4" id="KW-0677">Repeat</keyword>
<gene>
    <name evidence="7" type="ORF">ACOF00016_LOCUS12311</name>
</gene>
<keyword evidence="3 6" id="KW-0808">Transferase</keyword>
<dbReference type="GO" id="GO:0097354">
    <property type="term" value="P:prenylation"/>
    <property type="evidence" value="ECO:0007669"/>
    <property type="project" value="UniProtKB-UniRule"/>
</dbReference>
<comment type="function">
    <text evidence="6">Catalyzes the transfer of a geranyl-geranyl moiety from geranyl-geranyl pyrophosphate to cysteines occuring in specific C-terminal amino acid sequences.</text>
</comment>
<evidence type="ECO:0000256" key="5">
    <source>
        <dbReference type="ARBA" id="ARBA00047658"/>
    </source>
</evidence>
<evidence type="ECO:0000256" key="2">
    <source>
        <dbReference type="ARBA" id="ARBA00022602"/>
    </source>
</evidence>
<evidence type="ECO:0000313" key="7">
    <source>
        <dbReference type="EMBL" id="CAE0415169.1"/>
    </source>
</evidence>
<evidence type="ECO:0000256" key="4">
    <source>
        <dbReference type="ARBA" id="ARBA00022737"/>
    </source>
</evidence>
<evidence type="ECO:0000256" key="1">
    <source>
        <dbReference type="ARBA" id="ARBA00006734"/>
    </source>
</evidence>
<evidence type="ECO:0000256" key="3">
    <source>
        <dbReference type="ARBA" id="ARBA00022679"/>
    </source>
</evidence>
<sequence length="364" mass="42581">MHGQGRAAYKARQKDPQVAAKLQQKANNWRQLTSKLAQAPPDVAWELTETLLKVNPDPLYIWNQRRTLFLERSVDDDLVEKELGLTASALQSNPKAYGAWFHRKWVLTQAAEKINNMTDLLQRELGLTELFLQRDERNFHCWNYRRFVVALQMQADSDGSWWFLLVDDEKDQKPNPNCQTRVMGSQVVLPTKNVDTKPSQPTPTAAVSQILRAEWEFTHTKIGQNFSNFSAFHCRSKLFKLLWTNVEKFDISAEFQLVEDAVFTEPDDQTAWWYQDFLLDCLATLEGDQTDPSFEKLIQKHLENLTELAEEVTECKWVRLGMLRCLAHLPDSKDRQRELWQEVIVMDPDREARYRHMLAKLDRE</sequence>
<dbReference type="PANTHER" id="PTHR11129">
    <property type="entry name" value="PROTEIN FARNESYLTRANSFERASE ALPHA SUBUNIT/RAB GERANYLGERANYL TRANSFERASE ALPHA SUBUNIT"/>
    <property type="match status" value="1"/>
</dbReference>
<dbReference type="PROSITE" id="PS51147">
    <property type="entry name" value="PFTA"/>
    <property type="match status" value="2"/>
</dbReference>
<dbReference type="GO" id="GO:0005968">
    <property type="term" value="C:Rab-protein geranylgeranyltransferase complex"/>
    <property type="evidence" value="ECO:0007669"/>
    <property type="project" value="TreeGrafter"/>
</dbReference>
<name>A0A7S3PA00_9STRA</name>
<evidence type="ECO:0000256" key="6">
    <source>
        <dbReference type="RuleBase" id="RU367120"/>
    </source>
</evidence>
<dbReference type="SUPFAM" id="SSF48439">
    <property type="entry name" value="Protein prenylyltransferase"/>
    <property type="match status" value="1"/>
</dbReference>
<accession>A0A7S3PA00</accession>
<dbReference type="EMBL" id="HBIM01015609">
    <property type="protein sequence ID" value="CAE0415169.1"/>
    <property type="molecule type" value="Transcribed_RNA"/>
</dbReference>
<dbReference type="Gene3D" id="1.25.40.120">
    <property type="entry name" value="Protein prenylyltransferase"/>
    <property type="match status" value="1"/>
</dbReference>
<organism evidence="7">
    <name type="scientific">Amphora coffeiformis</name>
    <dbReference type="NCBI Taxonomy" id="265554"/>
    <lineage>
        <taxon>Eukaryota</taxon>
        <taxon>Sar</taxon>
        <taxon>Stramenopiles</taxon>
        <taxon>Ochrophyta</taxon>
        <taxon>Bacillariophyta</taxon>
        <taxon>Bacillariophyceae</taxon>
        <taxon>Bacillariophycidae</taxon>
        <taxon>Thalassiophysales</taxon>
        <taxon>Catenulaceae</taxon>
        <taxon>Amphora</taxon>
    </lineage>
</organism>